<name>A0ABS4EUM2_9HYPH</name>
<dbReference type="RefSeq" id="WP_209856178.1">
    <property type="nucleotide sequence ID" value="NZ_JAGGJV010000011.1"/>
</dbReference>
<evidence type="ECO:0008006" key="3">
    <source>
        <dbReference type="Google" id="ProtNLM"/>
    </source>
</evidence>
<keyword evidence="2" id="KW-1185">Reference proteome</keyword>
<reference evidence="1 2" key="1">
    <citation type="submission" date="2021-03" db="EMBL/GenBank/DDBJ databases">
        <title>Genomic Encyclopedia of Type Strains, Phase IV (KMG-IV): sequencing the most valuable type-strain genomes for metagenomic binning, comparative biology and taxonomic classification.</title>
        <authorList>
            <person name="Goeker M."/>
        </authorList>
    </citation>
    <scope>NUCLEOTIDE SEQUENCE [LARGE SCALE GENOMIC DNA]</scope>
    <source>
        <strain evidence="1 2">DSM 26427</strain>
    </source>
</reference>
<comment type="caution">
    <text evidence="1">The sequence shown here is derived from an EMBL/GenBank/DDBJ whole genome shotgun (WGS) entry which is preliminary data.</text>
</comment>
<evidence type="ECO:0000313" key="1">
    <source>
        <dbReference type="EMBL" id="MBP1861632.1"/>
    </source>
</evidence>
<sequence length="71" mass="7611">MAENENQLNADVSRGIEINGVTYYPLTAGPRLNPCAGKVDGSSCGGGCVCKSGQCYYTTFRLQQMGIKIEM</sequence>
<proteinExistence type="predicted"/>
<accession>A0ABS4EUM2</accession>
<organism evidence="1 2">
    <name type="scientific">Rhizobium herbae</name>
    <dbReference type="NCBI Taxonomy" id="508661"/>
    <lineage>
        <taxon>Bacteria</taxon>
        <taxon>Pseudomonadati</taxon>
        <taxon>Pseudomonadota</taxon>
        <taxon>Alphaproteobacteria</taxon>
        <taxon>Hyphomicrobiales</taxon>
        <taxon>Rhizobiaceae</taxon>
        <taxon>Rhizobium/Agrobacterium group</taxon>
        <taxon>Rhizobium</taxon>
    </lineage>
</organism>
<protein>
    <recommendedName>
        <fullName evidence="3">Bacteriocin</fullName>
    </recommendedName>
</protein>
<gene>
    <name evidence="1" type="ORF">J2Z75_005161</name>
</gene>
<dbReference type="Proteomes" id="UP000823786">
    <property type="component" value="Unassembled WGS sequence"/>
</dbReference>
<evidence type="ECO:0000313" key="2">
    <source>
        <dbReference type="Proteomes" id="UP000823786"/>
    </source>
</evidence>
<dbReference type="EMBL" id="JAGGJV010000011">
    <property type="protein sequence ID" value="MBP1861632.1"/>
    <property type="molecule type" value="Genomic_DNA"/>
</dbReference>